<dbReference type="AlphaFoldDB" id="A0AAC9BFN3"/>
<reference evidence="1 2" key="1">
    <citation type="submission" date="2015-09" db="EMBL/GenBank/DDBJ databases">
        <authorList>
            <person name="Xu Y."/>
            <person name="Nagy A."/>
            <person name="Liu N.T."/>
            <person name="Nou X."/>
        </authorList>
    </citation>
    <scope>NUCLEOTIDE SEQUENCE [LARGE SCALE GENOMIC DNA]</scope>
    <source>
        <strain evidence="1 2">FC1138</strain>
    </source>
</reference>
<evidence type="ECO:0000313" key="1">
    <source>
        <dbReference type="EMBL" id="ANH73313.1"/>
    </source>
</evidence>
<evidence type="ECO:0000313" key="2">
    <source>
        <dbReference type="Proteomes" id="UP000077927"/>
    </source>
</evidence>
<organism evidence="1 2">
    <name type="scientific">Ralstonia insidiosa</name>
    <dbReference type="NCBI Taxonomy" id="190721"/>
    <lineage>
        <taxon>Bacteria</taxon>
        <taxon>Pseudomonadati</taxon>
        <taxon>Pseudomonadota</taxon>
        <taxon>Betaproteobacteria</taxon>
        <taxon>Burkholderiales</taxon>
        <taxon>Burkholderiaceae</taxon>
        <taxon>Ralstonia</taxon>
    </lineage>
</organism>
<dbReference type="KEGG" id="rin:ACS15_0578"/>
<accession>A0AAC9BFN3</accession>
<gene>
    <name evidence="1" type="ORF">ACS15_0578</name>
</gene>
<name>A0AAC9BFN3_9RALS</name>
<sequence>MRGGCPFDRRLHVPSLFLVVRRLRDGLGKPALNLVYVVTTLILTRPDVK</sequence>
<proteinExistence type="predicted"/>
<dbReference type="EMBL" id="CP012605">
    <property type="protein sequence ID" value="ANH73313.1"/>
    <property type="molecule type" value="Genomic_DNA"/>
</dbReference>
<protein>
    <submittedName>
        <fullName evidence="1">Uncharacterized protein</fullName>
    </submittedName>
</protein>
<dbReference type="Proteomes" id="UP000077927">
    <property type="component" value="Chromosome 1"/>
</dbReference>